<accession>A0AAW3FQX3</accession>
<name>A0AAW3FQX3_LACPN</name>
<comment type="caution">
    <text evidence="1">The sequence shown here is derived from an EMBL/GenBank/DDBJ whole genome shotgun (WGS) entry which is preliminary data.</text>
</comment>
<reference evidence="1 2" key="1">
    <citation type="journal article" date="2014" name="Genome Announc.">
        <title>Draft Genome Sequence of Lactobacillus plantarum CMPG5300, a Human Vaginal Isolate.</title>
        <authorList>
            <person name="Malik S."/>
            <person name="Siezen R.J."/>
            <person name="Renckens B."/>
            <person name="Vaneechoutte M."/>
            <person name="Vanderleyden J."/>
            <person name="Lebeer S."/>
        </authorList>
    </citation>
    <scope>NUCLEOTIDE SEQUENCE [LARGE SCALE GENOMIC DNA]</scope>
    <source>
        <strain evidence="1 2">CMPG5300</strain>
    </source>
</reference>
<evidence type="ECO:0000313" key="1">
    <source>
        <dbReference type="EMBL" id="KGH43373.1"/>
    </source>
</evidence>
<sequence>MTYVVQALASKYGGQAIWMFGGTFFGSYFPAGNTYLTAWAYKRANKYVVQYKTVIHIYTNKSRKHIRKKASRIQSFVKKYKVVRVD</sequence>
<proteinExistence type="predicted"/>
<dbReference type="Proteomes" id="UP000029801">
    <property type="component" value="Chromosome"/>
</dbReference>
<evidence type="ECO:0008006" key="3">
    <source>
        <dbReference type="Google" id="ProtNLM"/>
    </source>
</evidence>
<dbReference type="EMBL" id="AXZV01000005">
    <property type="protein sequence ID" value="KGH43373.1"/>
    <property type="molecule type" value="Genomic_DNA"/>
</dbReference>
<gene>
    <name evidence="1" type="ORF">CMPG5300_0863</name>
</gene>
<organism evidence="1 2">
    <name type="scientific">Lactiplantibacillus plantarum CMPG5300</name>
    <dbReference type="NCBI Taxonomy" id="1304889"/>
    <lineage>
        <taxon>Bacteria</taxon>
        <taxon>Bacillati</taxon>
        <taxon>Bacillota</taxon>
        <taxon>Bacilli</taxon>
        <taxon>Lactobacillales</taxon>
        <taxon>Lactobacillaceae</taxon>
        <taxon>Lactiplantibacillus</taxon>
    </lineage>
</organism>
<dbReference type="AlphaFoldDB" id="A0AAW3FQX3"/>
<evidence type="ECO:0000313" key="2">
    <source>
        <dbReference type="Proteomes" id="UP000029801"/>
    </source>
</evidence>
<protein>
    <recommendedName>
        <fullName evidence="3">Prophage protein</fullName>
    </recommendedName>
</protein>